<dbReference type="Proteomes" id="UP000324222">
    <property type="component" value="Unassembled WGS sequence"/>
</dbReference>
<evidence type="ECO:0000256" key="1">
    <source>
        <dbReference type="SAM" id="MobiDB-lite"/>
    </source>
</evidence>
<reference evidence="2 3" key="1">
    <citation type="submission" date="2019-05" db="EMBL/GenBank/DDBJ databases">
        <title>Another draft genome of Portunus trituberculatus and its Hox gene families provides insights of decapod evolution.</title>
        <authorList>
            <person name="Jeong J.-H."/>
            <person name="Song I."/>
            <person name="Kim S."/>
            <person name="Choi T."/>
            <person name="Kim D."/>
            <person name="Ryu S."/>
            <person name="Kim W."/>
        </authorList>
    </citation>
    <scope>NUCLEOTIDE SEQUENCE [LARGE SCALE GENOMIC DNA]</scope>
    <source>
        <tissue evidence="2">Muscle</tissue>
    </source>
</reference>
<feature type="compositionally biased region" description="Basic and acidic residues" evidence="1">
    <location>
        <begin position="1"/>
        <end position="21"/>
    </location>
</feature>
<dbReference type="EMBL" id="VSRR010129895">
    <property type="protein sequence ID" value="MPD02092.1"/>
    <property type="molecule type" value="Genomic_DNA"/>
</dbReference>
<feature type="compositionally biased region" description="Low complexity" evidence="1">
    <location>
        <begin position="29"/>
        <end position="43"/>
    </location>
</feature>
<gene>
    <name evidence="2" type="ORF">E2C01_097650</name>
</gene>
<accession>A0A5B7JVQ9</accession>
<feature type="region of interest" description="Disordered" evidence="1">
    <location>
        <begin position="1"/>
        <end position="55"/>
    </location>
</feature>
<keyword evidence="3" id="KW-1185">Reference proteome</keyword>
<protein>
    <submittedName>
        <fullName evidence="2">Uncharacterized protein</fullName>
    </submittedName>
</protein>
<proteinExistence type="predicted"/>
<name>A0A5B7JVQ9_PORTR</name>
<evidence type="ECO:0000313" key="3">
    <source>
        <dbReference type="Proteomes" id="UP000324222"/>
    </source>
</evidence>
<comment type="caution">
    <text evidence="2">The sequence shown here is derived from an EMBL/GenBank/DDBJ whole genome shotgun (WGS) entry which is preliminary data.</text>
</comment>
<sequence length="97" mass="11196">MRERRSGLSEEGRTQVKDMKEGQPIQSGHPYTTITTTTTTTSPIHHHHHPSHPHYLQRQPIHHHHLLTPTHSSPFTFQDSPYTTTTTTLHSITPYLF</sequence>
<evidence type="ECO:0000313" key="2">
    <source>
        <dbReference type="EMBL" id="MPD02092.1"/>
    </source>
</evidence>
<dbReference type="AlphaFoldDB" id="A0A5B7JVQ9"/>
<organism evidence="2 3">
    <name type="scientific">Portunus trituberculatus</name>
    <name type="common">Swimming crab</name>
    <name type="synonym">Neptunus trituberculatus</name>
    <dbReference type="NCBI Taxonomy" id="210409"/>
    <lineage>
        <taxon>Eukaryota</taxon>
        <taxon>Metazoa</taxon>
        <taxon>Ecdysozoa</taxon>
        <taxon>Arthropoda</taxon>
        <taxon>Crustacea</taxon>
        <taxon>Multicrustacea</taxon>
        <taxon>Malacostraca</taxon>
        <taxon>Eumalacostraca</taxon>
        <taxon>Eucarida</taxon>
        <taxon>Decapoda</taxon>
        <taxon>Pleocyemata</taxon>
        <taxon>Brachyura</taxon>
        <taxon>Eubrachyura</taxon>
        <taxon>Portunoidea</taxon>
        <taxon>Portunidae</taxon>
        <taxon>Portuninae</taxon>
        <taxon>Portunus</taxon>
    </lineage>
</organism>